<evidence type="ECO:0000313" key="3">
    <source>
        <dbReference type="Proteomes" id="UP001239213"/>
    </source>
</evidence>
<dbReference type="Proteomes" id="UP001239213">
    <property type="component" value="Unassembled WGS sequence"/>
</dbReference>
<feature type="transmembrane region" description="Helical" evidence="1">
    <location>
        <begin position="334"/>
        <end position="359"/>
    </location>
</feature>
<dbReference type="PANTHER" id="PTHR38421">
    <property type="entry name" value="TRANSMEMBRANE PROTEIN USGS"/>
    <property type="match status" value="1"/>
</dbReference>
<keyword evidence="3" id="KW-1185">Reference proteome</keyword>
<comment type="caution">
    <text evidence="2">The sequence shown here is derived from an EMBL/GenBank/DDBJ whole genome shotgun (WGS) entry which is preliminary data.</text>
</comment>
<keyword evidence="1" id="KW-0472">Membrane</keyword>
<keyword evidence="1" id="KW-1133">Transmembrane helix</keyword>
<evidence type="ECO:0000313" key="2">
    <source>
        <dbReference type="EMBL" id="KAK1457875.1"/>
    </source>
</evidence>
<evidence type="ECO:0000256" key="1">
    <source>
        <dbReference type="SAM" id="Phobius"/>
    </source>
</evidence>
<name>A0AAI9UKY4_9PEZI</name>
<feature type="transmembrane region" description="Helical" evidence="1">
    <location>
        <begin position="241"/>
        <end position="260"/>
    </location>
</feature>
<dbReference type="AlphaFoldDB" id="A0AAI9UKY4"/>
<sequence>MATSPKGHRRDKLEGQIDKQLDKLPIDKERLKREFDLSHFDLNQILRGIQLTLVGGQLMGPCTWRPDSIPLEFIDTAQNANCQQAQRALQNPALFTSDHYRQAGIAVLSGLAIRLVISIPIIGVRVFLWILSFLLSLDHVTWDDQLVGGLNFIEEYVLQVPFFLMALMRYVTPTLDNMFMDSLNWVDKTYVQKHKHEDPTKLRDMYYPNLKMYKVSDGSTHTTSTAEAISMFLYRFARKGAISLAVFALSYLPIVGRFVLPAASFYTFNNAVGLGPASVIFGTGIFLPKRYIVIFLQSYFASRSLMRELLEPYFSRVHFTKEQKRNWFRNREGLLFGFAIGFYTLIKIPLVGVLIYGIAEASTAYLITKITDPPPPPAEKAAFAASQQEWTNKHEFLNLSLGDIDAIHLKSRPANPTGDAQKHE</sequence>
<keyword evidence="1 2" id="KW-0812">Transmembrane</keyword>
<protein>
    <submittedName>
        <fullName evidence="2">Transmembrane protein UsgS</fullName>
    </submittedName>
</protein>
<feature type="transmembrane region" description="Helical" evidence="1">
    <location>
        <begin position="266"/>
        <end position="287"/>
    </location>
</feature>
<feature type="transmembrane region" description="Helical" evidence="1">
    <location>
        <begin position="156"/>
        <end position="172"/>
    </location>
</feature>
<reference evidence="2" key="1">
    <citation type="submission" date="2016-11" db="EMBL/GenBank/DDBJ databases">
        <title>The genome sequence of Colletotrichum cuscutae.</title>
        <authorList>
            <person name="Baroncelli R."/>
        </authorList>
    </citation>
    <scope>NUCLEOTIDE SEQUENCE</scope>
    <source>
        <strain evidence="2">IMI 304802</strain>
    </source>
</reference>
<gene>
    <name evidence="2" type="ORF">CCUS01_09524</name>
</gene>
<proteinExistence type="predicted"/>
<dbReference type="EMBL" id="MPDP01000280">
    <property type="protein sequence ID" value="KAK1457875.1"/>
    <property type="molecule type" value="Genomic_DNA"/>
</dbReference>
<accession>A0AAI9UKY4</accession>
<dbReference type="PANTHER" id="PTHR38421:SF1">
    <property type="entry name" value="TRANSMEMBRANE PROTEIN"/>
    <property type="match status" value="1"/>
</dbReference>
<organism evidence="2 3">
    <name type="scientific">Colletotrichum cuscutae</name>
    <dbReference type="NCBI Taxonomy" id="1209917"/>
    <lineage>
        <taxon>Eukaryota</taxon>
        <taxon>Fungi</taxon>
        <taxon>Dikarya</taxon>
        <taxon>Ascomycota</taxon>
        <taxon>Pezizomycotina</taxon>
        <taxon>Sordariomycetes</taxon>
        <taxon>Hypocreomycetidae</taxon>
        <taxon>Glomerellales</taxon>
        <taxon>Glomerellaceae</taxon>
        <taxon>Colletotrichum</taxon>
        <taxon>Colletotrichum acutatum species complex</taxon>
    </lineage>
</organism>
<feature type="transmembrane region" description="Helical" evidence="1">
    <location>
        <begin position="111"/>
        <end position="136"/>
    </location>
</feature>